<evidence type="ECO:0000313" key="4">
    <source>
        <dbReference type="Proteomes" id="UP001056291"/>
    </source>
</evidence>
<feature type="region of interest" description="Disordered" evidence="1">
    <location>
        <begin position="415"/>
        <end position="512"/>
    </location>
</feature>
<protein>
    <submittedName>
        <fullName evidence="3">Rab5-interacting family protein</fullName>
    </submittedName>
</protein>
<keyword evidence="2" id="KW-1133">Transmembrane helix</keyword>
<reference evidence="3" key="1">
    <citation type="submission" date="2022-06" db="EMBL/GenBank/DDBJ databases">
        <title>Sneathiella actinostolidae sp. nov., isolated from a sea anemonein the Western Pacific Ocean.</title>
        <authorList>
            <person name="Wei M.J."/>
        </authorList>
    </citation>
    <scope>NUCLEOTIDE SEQUENCE</scope>
    <source>
        <strain evidence="3">PHK-P5</strain>
    </source>
</reference>
<evidence type="ECO:0000256" key="2">
    <source>
        <dbReference type="SAM" id="Phobius"/>
    </source>
</evidence>
<keyword evidence="4" id="KW-1185">Reference proteome</keyword>
<name>A0ABY4WAK2_9PROT</name>
<feature type="compositionally biased region" description="Basic and acidic residues" evidence="1">
    <location>
        <begin position="481"/>
        <end position="512"/>
    </location>
</feature>
<evidence type="ECO:0000313" key="3">
    <source>
        <dbReference type="EMBL" id="USG63173.1"/>
    </source>
</evidence>
<feature type="transmembrane region" description="Helical" evidence="2">
    <location>
        <begin position="215"/>
        <end position="241"/>
    </location>
</feature>
<sequence length="512" mass="57966">MESIIAEVLDQLGINLNYETIADRLEVDSRIQLQSSDVLSDGTVSSDVANNSFVQTILRTFVSRRFGDIAHDAVMRNFRTFIRRHMNENYHNVQNPIVSYEALPENEKQIIVERFVTATANSIVQQLNEALRQNDQNIISAIMRESGASQNQPQFQSYNEEHNRLLIVAMLSLILVTVAGITEVLSNRLHGSQDNFGADPMLSDILEWVDPFRAWTIPAGILGLTGFIFFFIASYAIEVLFRREFGSLIPRRFITNELSFSGYAAFTDGTPRMITSPLSFDSIRHILNPRGITNILNAMPSAFSLELLRILLSFIGDEAVSNRILSVVRFNPEANENNDKKRYTITLPLPPNIRDVERASQAVNRELAEEGQDRRRELAMESQALNRDMETVNETLATVQFMIDTADRSIQAWGNVQGKQDENDEEKEKAVPETKAEHRLGSNIDEAPMGRQLTPQEMADRRAFAQASMRAMENAFNPNYQRDKKSDKDTESDKGKKSDKDKEPDQGKKSDP</sequence>
<feature type="compositionally biased region" description="Basic and acidic residues" evidence="1">
    <location>
        <begin position="426"/>
        <end position="440"/>
    </location>
</feature>
<dbReference type="Proteomes" id="UP001056291">
    <property type="component" value="Chromosome"/>
</dbReference>
<evidence type="ECO:0000256" key="1">
    <source>
        <dbReference type="SAM" id="MobiDB-lite"/>
    </source>
</evidence>
<keyword evidence="2" id="KW-0472">Membrane</keyword>
<feature type="transmembrane region" description="Helical" evidence="2">
    <location>
        <begin position="165"/>
        <end position="185"/>
    </location>
</feature>
<accession>A0ABY4WAK2</accession>
<proteinExistence type="predicted"/>
<keyword evidence="2" id="KW-0812">Transmembrane</keyword>
<organism evidence="3 4">
    <name type="scientific">Sneathiella marina</name>
    <dbReference type="NCBI Taxonomy" id="2950108"/>
    <lineage>
        <taxon>Bacteria</taxon>
        <taxon>Pseudomonadati</taxon>
        <taxon>Pseudomonadota</taxon>
        <taxon>Alphaproteobacteria</taxon>
        <taxon>Sneathiellales</taxon>
        <taxon>Sneathiellaceae</taxon>
        <taxon>Sneathiella</taxon>
    </lineage>
</organism>
<dbReference type="EMBL" id="CP098747">
    <property type="protein sequence ID" value="USG63173.1"/>
    <property type="molecule type" value="Genomic_DNA"/>
</dbReference>
<dbReference type="RefSeq" id="WP_251937834.1">
    <property type="nucleotide sequence ID" value="NZ_CP098747.1"/>
</dbReference>
<gene>
    <name evidence="3" type="ORF">NBZ79_09310</name>
</gene>